<dbReference type="Pfam" id="PF02719">
    <property type="entry name" value="Polysacc_synt_2"/>
    <property type="match status" value="1"/>
</dbReference>
<dbReference type="Gene3D" id="3.40.50.720">
    <property type="entry name" value="NAD(P)-binding Rossmann-like Domain"/>
    <property type="match status" value="2"/>
</dbReference>
<organism evidence="4 5">
    <name type="scientific">Avrilella dinanensis</name>
    <dbReference type="NCBI Taxonomy" id="2008672"/>
    <lineage>
        <taxon>Bacteria</taxon>
        <taxon>Pseudomonadati</taxon>
        <taxon>Bacteroidota</taxon>
        <taxon>Flavobacteriia</taxon>
        <taxon>Flavobacteriales</taxon>
        <taxon>Flavobacteriaceae</taxon>
        <taxon>Avrilella</taxon>
    </lineage>
</organism>
<evidence type="ECO:0000256" key="1">
    <source>
        <dbReference type="ARBA" id="ARBA00007430"/>
    </source>
</evidence>
<protein>
    <submittedName>
        <fullName evidence="4">Polysaccharide biosynthesis protein</fullName>
    </submittedName>
</protein>
<dbReference type="Proteomes" id="UP000231960">
    <property type="component" value="Unassembled WGS sequence"/>
</dbReference>
<dbReference type="EMBL" id="NIPO01000001">
    <property type="protein sequence ID" value="PJR05090.1"/>
    <property type="molecule type" value="Genomic_DNA"/>
</dbReference>
<dbReference type="PANTHER" id="PTHR43318:SF1">
    <property type="entry name" value="POLYSACCHARIDE BIOSYNTHESIS PROTEIN EPSC-RELATED"/>
    <property type="match status" value="1"/>
</dbReference>
<evidence type="ECO:0000259" key="3">
    <source>
        <dbReference type="Pfam" id="PF02719"/>
    </source>
</evidence>
<keyword evidence="2" id="KW-0472">Membrane</keyword>
<feature type="transmembrane region" description="Helical" evidence="2">
    <location>
        <begin position="74"/>
        <end position="94"/>
    </location>
</feature>
<comment type="caution">
    <text evidence="4">The sequence shown here is derived from an EMBL/GenBank/DDBJ whole genome shotgun (WGS) entry which is preliminary data.</text>
</comment>
<dbReference type="InterPro" id="IPR003869">
    <property type="entry name" value="Polysac_CapD-like"/>
</dbReference>
<dbReference type="InterPro" id="IPR036291">
    <property type="entry name" value="NAD(P)-bd_dom_sf"/>
</dbReference>
<comment type="similarity">
    <text evidence="1">Belongs to the polysaccharide synthase family.</text>
</comment>
<dbReference type="PROSITE" id="PS51257">
    <property type="entry name" value="PROKAR_LIPOPROTEIN"/>
    <property type="match status" value="1"/>
</dbReference>
<dbReference type="AlphaFoldDB" id="A0A2M9R8D6"/>
<reference evidence="4 5" key="1">
    <citation type="submission" date="2017-06" db="EMBL/GenBank/DDBJ databases">
        <title>Description of Avrilella dinanensis gen. nov. sp. nov.</title>
        <authorList>
            <person name="Leyer C."/>
            <person name="Sassi M."/>
            <person name="Minet J."/>
            <person name="Kayal S."/>
            <person name="Cattoir V."/>
        </authorList>
    </citation>
    <scope>NUCLEOTIDE SEQUENCE [LARGE SCALE GENOMIC DNA]</scope>
    <source>
        <strain evidence="4 5">UR159</strain>
    </source>
</reference>
<evidence type="ECO:0000313" key="4">
    <source>
        <dbReference type="EMBL" id="PJR05090.1"/>
    </source>
</evidence>
<dbReference type="SUPFAM" id="SSF51735">
    <property type="entry name" value="NAD(P)-binding Rossmann-fold domains"/>
    <property type="match status" value="2"/>
</dbReference>
<gene>
    <name evidence="4" type="ORF">CDL10_05045</name>
</gene>
<keyword evidence="5" id="KW-1185">Reference proteome</keyword>
<evidence type="ECO:0000313" key="5">
    <source>
        <dbReference type="Proteomes" id="UP000231960"/>
    </source>
</evidence>
<accession>A0A2M9R8D6</accession>
<keyword evidence="2" id="KW-0812">Transmembrane</keyword>
<proteinExistence type="inferred from homology"/>
<feature type="transmembrane region" description="Helical" evidence="2">
    <location>
        <begin position="114"/>
        <end position="134"/>
    </location>
</feature>
<name>A0A2M9R8D6_9FLAO</name>
<dbReference type="InterPro" id="IPR051203">
    <property type="entry name" value="Polysaccharide_Synthase-Rel"/>
</dbReference>
<dbReference type="OrthoDB" id="9803111at2"/>
<dbReference type="CDD" id="cd05237">
    <property type="entry name" value="UDP_invert_4-6DH_SDR_e"/>
    <property type="match status" value="1"/>
</dbReference>
<keyword evidence="2" id="KW-1133">Transmembrane helix</keyword>
<feature type="domain" description="Polysaccharide biosynthesis protein CapD-like" evidence="3">
    <location>
        <begin position="291"/>
        <end position="578"/>
    </location>
</feature>
<feature type="transmembrane region" description="Helical" evidence="2">
    <location>
        <begin position="43"/>
        <end position="62"/>
    </location>
</feature>
<dbReference type="PANTHER" id="PTHR43318">
    <property type="entry name" value="UDP-N-ACETYLGLUCOSAMINE 4,6-DEHYDRATASE"/>
    <property type="match status" value="1"/>
</dbReference>
<sequence length="631" mass="71367">MKNLGYLPRWSILLIDICIVFFSAMACNYLLDGIGIDSYPFGHSAFLFALFVFVHILFFRVFKTYSGIIRHTTFVDAVNLFWAELSTLITLFIINFGLEHIFDKKLFMTTRVLFYGIIAYCLLLFFRIAVKSVFENYINVSREKDLIKTVIYGSGDKAIAIANAILAETPHKFKLVGFIDNKSESIQKNNRLLNLPLLNYNRKIPVLARVMGVNSVILADDSLNYDETLKIVDDCLNYHIKVYNLPAFTDIENQKQVTASIRNIKIEDLLDRKPIVLNNTKISEQINGKTVMVSGGAGSIGSEIVWQLSKYNPKKIIILDQAETPLHQVTLEIKKDYPDNNTISLVADIRNKHLLEQIFKTHQPDVIYHAAAYKHVPLMENNPEQAVFTNVMGTKNLADLAVQYGTERFVMVSTDKAVNPSNIMGASKRVAEMYVQSLDKYLKKSSQGKTNFITTRFGNVLGSNGSVVPLFTKQIAEGGPVTITHPDIIRYFMTIPEACQLVLEAGSMGEGGEIYIFDMGKPVRIIDLAYKMIKLAGLVPDKDISIKIVGLRPGEKLYEELLKDSSKTLPTYHEKIMIGMDKTEVFEDISTLVEELIEKAREYNTQEMVKMVKHIVPEYKSLNSIFAKLDN</sequence>
<feature type="transmembrane region" description="Helical" evidence="2">
    <location>
        <begin position="12"/>
        <end position="31"/>
    </location>
</feature>
<dbReference type="Pfam" id="PF13727">
    <property type="entry name" value="CoA_binding_3"/>
    <property type="match status" value="1"/>
</dbReference>
<evidence type="ECO:0000256" key="2">
    <source>
        <dbReference type="SAM" id="Phobius"/>
    </source>
</evidence>